<comment type="pathway">
    <text evidence="3">Porphyrin-containing compound metabolism; protoheme biosynthesis.</text>
</comment>
<evidence type="ECO:0000256" key="3">
    <source>
        <dbReference type="ARBA" id="ARBA00004744"/>
    </source>
</evidence>
<evidence type="ECO:0000256" key="2">
    <source>
        <dbReference type="ARBA" id="ARBA00004429"/>
    </source>
</evidence>
<keyword evidence="10" id="KW-0802">TPR repeat</keyword>
<evidence type="ECO:0000256" key="8">
    <source>
        <dbReference type="ARBA" id="ARBA00023136"/>
    </source>
</evidence>
<evidence type="ECO:0000256" key="11">
    <source>
        <dbReference type="SAM" id="Phobius"/>
    </source>
</evidence>
<evidence type="ECO:0000313" key="13">
    <source>
        <dbReference type="EMBL" id="GGB04232.1"/>
    </source>
</evidence>
<dbReference type="PROSITE" id="PS50293">
    <property type="entry name" value="TPR_REGION"/>
    <property type="match status" value="1"/>
</dbReference>
<evidence type="ECO:0000256" key="10">
    <source>
        <dbReference type="PROSITE-ProRule" id="PRU00339"/>
    </source>
</evidence>
<dbReference type="NCBIfam" id="TIGR00540">
    <property type="entry name" value="TPR_hemY_coli"/>
    <property type="match status" value="1"/>
</dbReference>
<dbReference type="PROSITE" id="PS50005">
    <property type="entry name" value="TPR"/>
    <property type="match status" value="1"/>
</dbReference>
<evidence type="ECO:0000256" key="9">
    <source>
        <dbReference type="ARBA" id="ARBA00023244"/>
    </source>
</evidence>
<protein>
    <submittedName>
        <fullName evidence="13">Heme biosynthesis protein HemY</fullName>
    </submittedName>
</protein>
<proteinExistence type="predicted"/>
<keyword evidence="5" id="KW-0997">Cell inner membrane</keyword>
<name>A0ABQ1I0W1_9ALTE</name>
<organism evidence="13 14">
    <name type="scientific">Agarivorans gilvus</name>
    <dbReference type="NCBI Taxonomy" id="680279"/>
    <lineage>
        <taxon>Bacteria</taxon>
        <taxon>Pseudomonadati</taxon>
        <taxon>Pseudomonadota</taxon>
        <taxon>Gammaproteobacteria</taxon>
        <taxon>Alteromonadales</taxon>
        <taxon>Alteromonadaceae</taxon>
        <taxon>Agarivorans</taxon>
    </lineage>
</organism>
<dbReference type="InterPro" id="IPR011990">
    <property type="entry name" value="TPR-like_helical_dom_sf"/>
</dbReference>
<evidence type="ECO:0000259" key="12">
    <source>
        <dbReference type="Pfam" id="PF07219"/>
    </source>
</evidence>
<gene>
    <name evidence="13" type="ORF">GCM10007414_16930</name>
</gene>
<comment type="subcellular location">
    <subcellularLocation>
        <location evidence="2">Cell inner membrane</location>
        <topology evidence="2">Multi-pass membrane protein</topology>
    </subcellularLocation>
</comment>
<dbReference type="Pfam" id="PF07219">
    <property type="entry name" value="HemY_N"/>
    <property type="match status" value="1"/>
</dbReference>
<keyword evidence="7 11" id="KW-1133">Transmembrane helix</keyword>
<evidence type="ECO:0000256" key="4">
    <source>
        <dbReference type="ARBA" id="ARBA00022475"/>
    </source>
</evidence>
<keyword evidence="6 11" id="KW-0812">Transmembrane</keyword>
<dbReference type="SMART" id="SM00028">
    <property type="entry name" value="TPR"/>
    <property type="match status" value="3"/>
</dbReference>
<dbReference type="Pfam" id="PF13181">
    <property type="entry name" value="TPR_8"/>
    <property type="match status" value="2"/>
</dbReference>
<feature type="repeat" description="TPR" evidence="10">
    <location>
        <begin position="327"/>
        <end position="360"/>
    </location>
</feature>
<comment type="caution">
    <text evidence="13">The sequence shown here is derived from an EMBL/GenBank/DDBJ whole genome shotgun (WGS) entry which is preliminary data.</text>
</comment>
<keyword evidence="14" id="KW-1185">Reference proteome</keyword>
<feature type="transmembrane region" description="Helical" evidence="11">
    <location>
        <begin position="46"/>
        <end position="66"/>
    </location>
</feature>
<dbReference type="SUPFAM" id="SSF48452">
    <property type="entry name" value="TPR-like"/>
    <property type="match status" value="1"/>
</dbReference>
<dbReference type="InterPro" id="IPR005254">
    <property type="entry name" value="Heme_biosyn_assoc_TPR_pro"/>
</dbReference>
<dbReference type="Proteomes" id="UP000651977">
    <property type="component" value="Unassembled WGS sequence"/>
</dbReference>
<sequence>MVKVIILLLAIAIGLALGPQLAGNKGYVLIAFDNYTIEMSVTSALFLSFLLFCALLFSLWLARWLWLSFYRSGAWWGQRRKQKAISHTQQGMLAMMRGDYQNAEKLVSKAAGLSDAPALNYLAAAEAAQEQGQDKKRDKYLEQATRLADNDAAVLMTQARLQIKQQNYAAALNSLEQLPHDSLKQPSVKRMLLSILPALGLWQRYIDILPSAHKLGLINQQQLQSELSHGYQQLFLELANSQGSEAVAAHWNAMPRKQKKQMSIAAAACKALITAGDNNAAYQLLGDLINRHTDSELLSVANQLQLSDPHPLLQQLLKLRHKHPENAELLCLIARLYAQQEQWSEAKDFYQQSMQLAPSQACYQGLAEVHRQLNEPEQAVHYYRQALAI</sequence>
<keyword evidence="9" id="KW-0627">Porphyrin biosynthesis</keyword>
<feature type="domain" description="HemY N-terminal" evidence="12">
    <location>
        <begin position="26"/>
        <end position="132"/>
    </location>
</feature>
<evidence type="ECO:0000256" key="6">
    <source>
        <dbReference type="ARBA" id="ARBA00022692"/>
    </source>
</evidence>
<keyword evidence="4" id="KW-1003">Cell membrane</keyword>
<keyword evidence="8 11" id="KW-0472">Membrane</keyword>
<comment type="function">
    <text evidence="1">Involved in a late step of protoheme IX synthesis.</text>
</comment>
<reference evidence="14" key="1">
    <citation type="journal article" date="2019" name="Int. J. Syst. Evol. Microbiol.">
        <title>The Global Catalogue of Microorganisms (GCM) 10K type strain sequencing project: providing services to taxonomists for standard genome sequencing and annotation.</title>
        <authorList>
            <consortium name="The Broad Institute Genomics Platform"/>
            <consortium name="The Broad Institute Genome Sequencing Center for Infectious Disease"/>
            <person name="Wu L."/>
            <person name="Ma J."/>
        </authorList>
    </citation>
    <scope>NUCLEOTIDE SEQUENCE [LARGE SCALE GENOMIC DNA]</scope>
    <source>
        <strain evidence="14">CGMCC 1.10131</strain>
    </source>
</reference>
<dbReference type="RefSeq" id="WP_055733647.1">
    <property type="nucleotide sequence ID" value="NZ_BMDY01000008.1"/>
</dbReference>
<accession>A0ABQ1I0W1</accession>
<evidence type="ECO:0000313" key="14">
    <source>
        <dbReference type="Proteomes" id="UP000651977"/>
    </source>
</evidence>
<dbReference type="InterPro" id="IPR010817">
    <property type="entry name" value="HemY_N"/>
</dbReference>
<dbReference type="EMBL" id="BMDY01000008">
    <property type="protein sequence ID" value="GGB04232.1"/>
    <property type="molecule type" value="Genomic_DNA"/>
</dbReference>
<evidence type="ECO:0000256" key="5">
    <source>
        <dbReference type="ARBA" id="ARBA00022519"/>
    </source>
</evidence>
<evidence type="ECO:0000256" key="1">
    <source>
        <dbReference type="ARBA" id="ARBA00002962"/>
    </source>
</evidence>
<evidence type="ECO:0000256" key="7">
    <source>
        <dbReference type="ARBA" id="ARBA00022989"/>
    </source>
</evidence>
<dbReference type="InterPro" id="IPR019734">
    <property type="entry name" value="TPR_rpt"/>
</dbReference>
<dbReference type="Gene3D" id="1.25.40.10">
    <property type="entry name" value="Tetratricopeptide repeat domain"/>
    <property type="match status" value="2"/>
</dbReference>